<feature type="region of interest" description="Disordered" evidence="1">
    <location>
        <begin position="199"/>
        <end position="223"/>
    </location>
</feature>
<organism evidence="2 3">
    <name type="scientific">Aquincola tertiaricarbonis</name>
    <dbReference type="NCBI Taxonomy" id="391953"/>
    <lineage>
        <taxon>Bacteria</taxon>
        <taxon>Pseudomonadati</taxon>
        <taxon>Pseudomonadota</taxon>
        <taxon>Betaproteobacteria</taxon>
        <taxon>Burkholderiales</taxon>
        <taxon>Sphaerotilaceae</taxon>
        <taxon>Aquincola</taxon>
    </lineage>
</organism>
<proteinExistence type="predicted"/>
<reference evidence="2" key="1">
    <citation type="submission" date="2022-05" db="EMBL/GenBank/DDBJ databases">
        <title>An RpoN-dependent PEP-CTERM gene is involved in floc formation of an Aquincola tertiaricarbonis strain.</title>
        <authorList>
            <person name="Qiu D."/>
            <person name="Xia M."/>
        </authorList>
    </citation>
    <scope>NUCLEOTIDE SEQUENCE</scope>
    <source>
        <strain evidence="2">RN12</strain>
    </source>
</reference>
<keyword evidence="3" id="KW-1185">Reference proteome</keyword>
<dbReference type="Proteomes" id="UP001056201">
    <property type="component" value="Chromosome 2"/>
</dbReference>
<evidence type="ECO:0000256" key="1">
    <source>
        <dbReference type="SAM" id="MobiDB-lite"/>
    </source>
</evidence>
<sequence>MSRFASEFRRLYLPAAADAASSATPDAWVDEQGRVRAAVLQVARPGDWQALSAVWRGVQAELGLPEPAVAVNGRDGLQLWFSLARPVPVAQAQTWLDGLRRRYLAELPLARLGLLPRPAAGGGAPAWELAEAVRRQQPRDDCWAAFIAPDLAAVFADTPWLDLPPSVEGQADLLAGLRSIPHAAFEALLAEWTPADAPANADAGAAGSPPPAPSPAPSSEAADAAAQARRFLLGVMHDEAAPLALRLEAARALLPGPGAG</sequence>
<name>A0ABY4SHE0_AQUTE</name>
<evidence type="ECO:0000313" key="2">
    <source>
        <dbReference type="EMBL" id="URI11580.1"/>
    </source>
</evidence>
<protein>
    <submittedName>
        <fullName evidence="2">Uncharacterized protein</fullName>
    </submittedName>
</protein>
<dbReference type="RefSeq" id="WP_250199774.1">
    <property type="nucleotide sequence ID" value="NZ_CP097636.1"/>
</dbReference>
<gene>
    <name evidence="2" type="ORF">MW290_21825</name>
</gene>
<dbReference type="EMBL" id="CP097636">
    <property type="protein sequence ID" value="URI11580.1"/>
    <property type="molecule type" value="Genomic_DNA"/>
</dbReference>
<evidence type="ECO:0000313" key="3">
    <source>
        <dbReference type="Proteomes" id="UP001056201"/>
    </source>
</evidence>
<accession>A0ABY4SHE0</accession>